<dbReference type="AlphaFoldDB" id="W7QII3"/>
<dbReference type="EMBL" id="ARZY01000003">
    <property type="protein sequence ID" value="EWH11651.1"/>
    <property type="molecule type" value="Genomic_DNA"/>
</dbReference>
<evidence type="ECO:0008006" key="4">
    <source>
        <dbReference type="Google" id="ProtNLM"/>
    </source>
</evidence>
<dbReference type="STRING" id="1328313.DS2_02460"/>
<name>W7QII3_9ALTE</name>
<accession>W7QII3</accession>
<keyword evidence="1" id="KW-0732">Signal</keyword>
<evidence type="ECO:0000313" key="2">
    <source>
        <dbReference type="EMBL" id="EWH11651.1"/>
    </source>
</evidence>
<reference evidence="2 3" key="1">
    <citation type="journal article" date="2014" name="Genome Announc.">
        <title>Draft Genome Sequence of the Agar-Degrading Bacterium Catenovulum sp. Strain DS-2, Isolated from Intestines of Haliotis diversicolor.</title>
        <authorList>
            <person name="Shan D."/>
            <person name="Li X."/>
            <person name="Gu Z."/>
            <person name="Wei G."/>
            <person name="Gao Z."/>
            <person name="Shao Z."/>
        </authorList>
    </citation>
    <scope>NUCLEOTIDE SEQUENCE [LARGE SCALE GENOMIC DNA]</scope>
    <source>
        <strain evidence="2 3">DS-2</strain>
    </source>
</reference>
<evidence type="ECO:0000256" key="1">
    <source>
        <dbReference type="SAM" id="SignalP"/>
    </source>
</evidence>
<gene>
    <name evidence="2" type="ORF">DS2_02460</name>
</gene>
<sequence>MQQGSKVYKPLKYSAFALATLILAACSSSESAKDQVKNQYTYVAEDALIIGLSVVDGDGNTATEIAPGEYQFAEGVTPVPPVEFASRNTDEQAFLTFQDIDESGDLSEADIAYNVGFEMQFVPEADPATGQVALFANPIAALIPATGIPASGIGGLTQEIVQEALTKGVKAASTAPTTINGEVTTIKDVIAKTSAKLTAVQEAIVAKEGNKVSAGNKNSLNLLKEAASSTNGSLVSDTGLSDFLNSAINTLGLSTGDQELVKEAAKQIALTISASKVGSGTQKVLYESIIKVVQTKVKPTSSTQQITTSITTDAVKSSAEGLNTSIELAEQVKQTGGKAAFINSLLLAPVPGNEGELLDNSVAGFEMTFNSASNQITLAATGASFDGLVLSYTPDSGVYAGIAGNQAVFVSLSANAEFLSGFDLANVRLMASCTFDFELGMCGSDNQDMGIYPLATKAELCAAMDSTTPSESFLQSLNANYGENCPAQ</sequence>
<dbReference type="RefSeq" id="WP_035013058.1">
    <property type="nucleotide sequence ID" value="NZ_ARZY01000003.1"/>
</dbReference>
<organism evidence="2 3">
    <name type="scientific">Catenovulum agarivorans DS-2</name>
    <dbReference type="NCBI Taxonomy" id="1328313"/>
    <lineage>
        <taxon>Bacteria</taxon>
        <taxon>Pseudomonadati</taxon>
        <taxon>Pseudomonadota</taxon>
        <taxon>Gammaproteobacteria</taxon>
        <taxon>Alteromonadales</taxon>
        <taxon>Alteromonadaceae</taxon>
        <taxon>Catenovulum</taxon>
    </lineage>
</organism>
<protein>
    <recommendedName>
        <fullName evidence="4">Lipoprotein</fullName>
    </recommendedName>
</protein>
<feature type="signal peptide" evidence="1">
    <location>
        <begin position="1"/>
        <end position="32"/>
    </location>
</feature>
<dbReference type="OrthoDB" id="6377878at2"/>
<comment type="caution">
    <text evidence="2">The sequence shown here is derived from an EMBL/GenBank/DDBJ whole genome shotgun (WGS) entry which is preliminary data.</text>
</comment>
<feature type="chain" id="PRO_5004901340" description="Lipoprotein" evidence="1">
    <location>
        <begin position="33"/>
        <end position="488"/>
    </location>
</feature>
<dbReference type="Proteomes" id="UP000019276">
    <property type="component" value="Unassembled WGS sequence"/>
</dbReference>
<proteinExistence type="predicted"/>
<keyword evidence="3" id="KW-1185">Reference proteome</keyword>
<dbReference type="PROSITE" id="PS51257">
    <property type="entry name" value="PROKAR_LIPOPROTEIN"/>
    <property type="match status" value="1"/>
</dbReference>
<evidence type="ECO:0000313" key="3">
    <source>
        <dbReference type="Proteomes" id="UP000019276"/>
    </source>
</evidence>